<dbReference type="PROSITE" id="PS00455">
    <property type="entry name" value="AMP_BINDING"/>
    <property type="match status" value="1"/>
</dbReference>
<dbReference type="RefSeq" id="WP_261953411.1">
    <property type="nucleotide sequence ID" value="NZ_AP026073.1"/>
</dbReference>
<evidence type="ECO:0000259" key="2">
    <source>
        <dbReference type="Pfam" id="PF00501"/>
    </source>
</evidence>
<dbReference type="InterPro" id="IPR020845">
    <property type="entry name" value="AMP-binding_CS"/>
</dbReference>
<feature type="region of interest" description="Disordered" evidence="1">
    <location>
        <begin position="538"/>
        <end position="561"/>
    </location>
</feature>
<protein>
    <submittedName>
        <fullName evidence="4">Amino acid adenylation protein</fullName>
    </submittedName>
</protein>
<gene>
    <name evidence="4" type="ORF">HEK616_30080</name>
</gene>
<dbReference type="InterPro" id="IPR025110">
    <property type="entry name" value="AMP-bd_C"/>
</dbReference>
<dbReference type="InterPro" id="IPR042099">
    <property type="entry name" value="ANL_N_sf"/>
</dbReference>
<keyword evidence="5" id="KW-1185">Reference proteome</keyword>
<organism evidence="4 5">
    <name type="scientific">Streptomyces nigrescens</name>
    <dbReference type="NCBI Taxonomy" id="1920"/>
    <lineage>
        <taxon>Bacteria</taxon>
        <taxon>Bacillati</taxon>
        <taxon>Actinomycetota</taxon>
        <taxon>Actinomycetes</taxon>
        <taxon>Kitasatosporales</taxon>
        <taxon>Streptomycetaceae</taxon>
        <taxon>Streptomyces</taxon>
    </lineage>
</organism>
<dbReference type="PANTHER" id="PTHR45527:SF1">
    <property type="entry name" value="FATTY ACID SYNTHASE"/>
    <property type="match status" value="1"/>
</dbReference>
<dbReference type="PANTHER" id="PTHR45527">
    <property type="entry name" value="NONRIBOSOMAL PEPTIDE SYNTHETASE"/>
    <property type="match status" value="1"/>
</dbReference>
<dbReference type="EMBL" id="AP026073">
    <property type="protein sequence ID" value="BDM69521.1"/>
    <property type="molecule type" value="Genomic_DNA"/>
</dbReference>
<dbReference type="InterPro" id="IPR045851">
    <property type="entry name" value="AMP-bd_C_sf"/>
</dbReference>
<evidence type="ECO:0000313" key="4">
    <source>
        <dbReference type="EMBL" id="BDM69521.1"/>
    </source>
</evidence>
<dbReference type="InterPro" id="IPR010071">
    <property type="entry name" value="AA_adenyl_dom"/>
</dbReference>
<accession>A0ABM7ZT18</accession>
<feature type="domain" description="AMP-dependent synthetase/ligase" evidence="2">
    <location>
        <begin position="22"/>
        <end position="392"/>
    </location>
</feature>
<dbReference type="InterPro" id="IPR000873">
    <property type="entry name" value="AMP-dep_synth/lig_dom"/>
</dbReference>
<reference evidence="4" key="1">
    <citation type="submission" date="2022-06" db="EMBL/GenBank/DDBJ databases">
        <title>Complete genome sequence of Streptomyces nigrescens HEK616.</title>
        <authorList>
            <person name="Asamizu S."/>
            <person name="Onaka H."/>
        </authorList>
    </citation>
    <scope>NUCLEOTIDE SEQUENCE</scope>
    <source>
        <strain evidence="4">HEK616</strain>
    </source>
</reference>
<dbReference type="Gene3D" id="3.30.300.30">
    <property type="match status" value="1"/>
</dbReference>
<sequence length="561" mass="59676">MTSAAPSPTTPYPPASTLFGLFAASVERYPERIALEVRDEVLTYAELDRLAAGLAQRLTAAATERGTGRPAKVGLLAARSLTAYAGYLAALRAGAAVVPLNPSFPASRILAIAATTDLDVIVTDEDSARAAQLLAAQAAEDGTPLPPVLALTPAELTRLRTPGPEDGPRSPAAPTSAQDIAYVLYTSGSTGRPRGVPIRHANVLPTLRWLVEEHGFGPEDRLSQNVELSFDVAVLELFTTWSIGAALVIPRPNDVVRPSAFVSAKRITRWFCVPSVGSIAARTNALVPDSMPTMAGVMFGGERLLSEQAEQWAAAAPGARLWNLYGPTEVAIVSTAHELGSGSSLRPAGSNGTLPIGRVPDHLEHVVLDDAGEPAETGELCLRGSQRFDGYLDPADDIGRFLAWRPGERAVIHDGSAPLTRDHWYRTGDRVRVEDGALVFLSRLDHQVKVRGQRIELGDVDAALARHPAVRDAVALVRETGEDSVLVAYYSGEPTTAAELTTFLRRLVPVYMIPGSFTHLAELPLNTNGKVDRAAVAAHDREAAGTTARPATPPLRESSAQ</sequence>
<dbReference type="Pfam" id="PF13193">
    <property type="entry name" value="AMP-binding_C"/>
    <property type="match status" value="1"/>
</dbReference>
<evidence type="ECO:0000256" key="1">
    <source>
        <dbReference type="SAM" id="MobiDB-lite"/>
    </source>
</evidence>
<evidence type="ECO:0000313" key="5">
    <source>
        <dbReference type="Proteomes" id="UP001059597"/>
    </source>
</evidence>
<dbReference type="NCBIfam" id="TIGR01733">
    <property type="entry name" value="AA-adenyl-dom"/>
    <property type="match status" value="1"/>
</dbReference>
<feature type="domain" description="AMP-binding enzyme C-terminal" evidence="3">
    <location>
        <begin position="460"/>
        <end position="530"/>
    </location>
</feature>
<dbReference type="Pfam" id="PF00501">
    <property type="entry name" value="AMP-binding"/>
    <property type="match status" value="1"/>
</dbReference>
<dbReference type="Proteomes" id="UP001059597">
    <property type="component" value="Chromosome"/>
</dbReference>
<evidence type="ECO:0000259" key="3">
    <source>
        <dbReference type="Pfam" id="PF13193"/>
    </source>
</evidence>
<dbReference type="Gene3D" id="3.40.50.12780">
    <property type="entry name" value="N-terminal domain of ligase-like"/>
    <property type="match status" value="1"/>
</dbReference>
<dbReference type="SUPFAM" id="SSF56801">
    <property type="entry name" value="Acetyl-CoA synthetase-like"/>
    <property type="match status" value="1"/>
</dbReference>
<dbReference type="CDD" id="cd05930">
    <property type="entry name" value="A_NRPS"/>
    <property type="match status" value="1"/>
</dbReference>
<name>A0ABM7ZT18_STRNI</name>
<proteinExistence type="predicted"/>